<dbReference type="Pfam" id="PF05703">
    <property type="entry name" value="Auxin_canalis"/>
    <property type="match status" value="1"/>
</dbReference>
<dbReference type="EMBL" id="JBAMMX010000015">
    <property type="protein sequence ID" value="KAK6926228.1"/>
    <property type="molecule type" value="Genomic_DNA"/>
</dbReference>
<sequence length="444" mass="48335">MFVQIYKPMLHRVPCTGLPLVAATAGSSHGASTETSESGESILQITASLNYSFSKLLKIRMKEKPSCSQCQSLEVPKSPTNAMEFLCRSWSPSATDFLQILSSKNYLLPLDDNNMAEAYEEIMEGETESETARSNKNNMDRMGNTWKTSCSAQAQLVAHLKVLFLSIPFHIAADMKYMKGWLKGKSLTSFFKCRQEKKKEEIRLHTAKVHAALSVAKLAAAIAGFVSNTTLDETQTSQQITYRDQMAWDRNMNIVVASAAALVAAVCAEAAESAGAHRTLVASAINSGLAAQTPATMVALTATAATSLRGAAVLKSRALTDTSNPHTQNQQLMKLKAQLLVSTPSAGKKEYKFASLCVKNDKLTLTCGKKYLGGVVSRSKEYKVTNVKETNKDAQGRCCVILRTNRGDIKLLFEDPKQSIAWMSTISNLLEVPLGHAGCRISTM</sequence>
<feature type="domain" description="Pleckstrin-like plant" evidence="2">
    <location>
        <begin position="340"/>
        <end position="431"/>
    </location>
</feature>
<evidence type="ECO:0000313" key="4">
    <source>
        <dbReference type="Proteomes" id="UP001370490"/>
    </source>
</evidence>
<reference evidence="3 4" key="1">
    <citation type="submission" date="2023-12" db="EMBL/GenBank/DDBJ databases">
        <title>A high-quality genome assembly for Dillenia turbinata (Dilleniales).</title>
        <authorList>
            <person name="Chanderbali A."/>
        </authorList>
    </citation>
    <scope>NUCLEOTIDE SEQUENCE [LARGE SCALE GENOMIC DNA]</scope>
    <source>
        <strain evidence="3">LSX21</strain>
        <tissue evidence="3">Leaf</tissue>
    </source>
</reference>
<dbReference type="GO" id="GO:0010305">
    <property type="term" value="P:leaf vascular tissue pattern formation"/>
    <property type="evidence" value="ECO:0007669"/>
    <property type="project" value="TreeGrafter"/>
</dbReference>
<dbReference type="Proteomes" id="UP001370490">
    <property type="component" value="Unassembled WGS sequence"/>
</dbReference>
<keyword evidence="4" id="KW-1185">Reference proteome</keyword>
<evidence type="ECO:0000313" key="3">
    <source>
        <dbReference type="EMBL" id="KAK6926228.1"/>
    </source>
</evidence>
<organism evidence="3 4">
    <name type="scientific">Dillenia turbinata</name>
    <dbReference type="NCBI Taxonomy" id="194707"/>
    <lineage>
        <taxon>Eukaryota</taxon>
        <taxon>Viridiplantae</taxon>
        <taxon>Streptophyta</taxon>
        <taxon>Embryophyta</taxon>
        <taxon>Tracheophyta</taxon>
        <taxon>Spermatophyta</taxon>
        <taxon>Magnoliopsida</taxon>
        <taxon>eudicotyledons</taxon>
        <taxon>Gunneridae</taxon>
        <taxon>Pentapetalae</taxon>
        <taxon>Dilleniales</taxon>
        <taxon>Dilleniaceae</taxon>
        <taxon>Dillenia</taxon>
    </lineage>
</organism>
<comment type="caution">
    <text evidence="3">The sequence shown here is derived from an EMBL/GenBank/DDBJ whole genome shotgun (WGS) entry which is preliminary data.</text>
</comment>
<dbReference type="Pfam" id="PF08458">
    <property type="entry name" value="PH_2"/>
    <property type="match status" value="1"/>
</dbReference>
<proteinExistence type="predicted"/>
<feature type="domain" description="VAN3-binding protein-like auxin canalisation" evidence="1">
    <location>
        <begin position="76"/>
        <end position="324"/>
    </location>
</feature>
<dbReference type="GO" id="GO:0010087">
    <property type="term" value="P:phloem or xylem histogenesis"/>
    <property type="evidence" value="ECO:0007669"/>
    <property type="project" value="TreeGrafter"/>
</dbReference>
<name>A0AAN8V0A8_9MAGN</name>
<evidence type="ECO:0000259" key="2">
    <source>
        <dbReference type="Pfam" id="PF08458"/>
    </source>
</evidence>
<accession>A0AAN8V0A8</accession>
<gene>
    <name evidence="3" type="ORF">RJ641_007947</name>
</gene>
<dbReference type="InterPro" id="IPR040269">
    <property type="entry name" value="VAB"/>
</dbReference>
<dbReference type="GO" id="GO:0009734">
    <property type="term" value="P:auxin-activated signaling pathway"/>
    <property type="evidence" value="ECO:0007669"/>
    <property type="project" value="TreeGrafter"/>
</dbReference>
<dbReference type="InterPro" id="IPR008546">
    <property type="entry name" value="VAN3-bd-like_auxin_canal"/>
</dbReference>
<protein>
    <submittedName>
        <fullName evidence="3">Pleckstrin-like, plant</fullName>
    </submittedName>
</protein>
<evidence type="ECO:0000259" key="1">
    <source>
        <dbReference type="Pfam" id="PF05703"/>
    </source>
</evidence>
<dbReference type="PANTHER" id="PTHR31351">
    <property type="entry name" value="EXPRESSED PROTEIN"/>
    <property type="match status" value="1"/>
</dbReference>
<dbReference type="InterPro" id="IPR013666">
    <property type="entry name" value="PH_pln"/>
</dbReference>
<dbReference type="AlphaFoldDB" id="A0AAN8V0A8"/>
<dbReference type="PANTHER" id="PTHR31351:SF30">
    <property type="entry name" value="VAN3-BINDING PROTEIN-LIKE"/>
    <property type="match status" value="1"/>
</dbReference>